<evidence type="ECO:0000313" key="1">
    <source>
        <dbReference type="EMBL" id="CAB4194208.1"/>
    </source>
</evidence>
<proteinExistence type="predicted"/>
<sequence length="164" mass="18777">MSLTQRISRADEITCLKAAISFIENGDETLDTKRRYNTALTFYERVGELAETIASEWVVARHLGVGYDPFLPKMKKQADVGKQIEVKWTKHMEGQLIVHEYDRINDIAVLVVGAGGEYIIKGWIPVAMAQKTRYRHSNQPNWWVSQINLQPIENLVRSNYVTAI</sequence>
<gene>
    <name evidence="1" type="ORF">UFOVP1261_14</name>
    <name evidence="2" type="ORF">UFOVP1650_2</name>
</gene>
<dbReference type="EMBL" id="LR797209">
    <property type="protein sequence ID" value="CAB4194208.1"/>
    <property type="molecule type" value="Genomic_DNA"/>
</dbReference>
<name>A0A6J5T312_9CAUD</name>
<protein>
    <submittedName>
        <fullName evidence="2">Uncharacterized protein</fullName>
    </submittedName>
</protein>
<accession>A0A6J5T312</accession>
<reference evidence="2" key="1">
    <citation type="submission" date="2020-05" db="EMBL/GenBank/DDBJ databases">
        <authorList>
            <person name="Chiriac C."/>
            <person name="Salcher M."/>
            <person name="Ghai R."/>
            <person name="Kavagutti S V."/>
        </authorList>
    </citation>
    <scope>NUCLEOTIDE SEQUENCE</scope>
</reference>
<evidence type="ECO:0000313" key="2">
    <source>
        <dbReference type="EMBL" id="CAB4221950.1"/>
    </source>
</evidence>
<dbReference type="EMBL" id="LR797517">
    <property type="protein sequence ID" value="CAB4221950.1"/>
    <property type="molecule type" value="Genomic_DNA"/>
</dbReference>
<organism evidence="2">
    <name type="scientific">uncultured Caudovirales phage</name>
    <dbReference type="NCBI Taxonomy" id="2100421"/>
    <lineage>
        <taxon>Viruses</taxon>
        <taxon>Duplodnaviria</taxon>
        <taxon>Heunggongvirae</taxon>
        <taxon>Uroviricota</taxon>
        <taxon>Caudoviricetes</taxon>
        <taxon>Peduoviridae</taxon>
        <taxon>Maltschvirus</taxon>
        <taxon>Maltschvirus maltsch</taxon>
    </lineage>
</organism>